<dbReference type="InterPro" id="IPR035897">
    <property type="entry name" value="Toll_tir_struct_dom_sf"/>
</dbReference>
<protein>
    <recommendedName>
        <fullName evidence="1">Thoeris protein ThsB TIR-like domain-containing protein</fullName>
    </recommendedName>
</protein>
<dbReference type="AlphaFoldDB" id="F5J2L9"/>
<evidence type="ECO:0000313" key="3">
    <source>
        <dbReference type="Proteomes" id="UP000004913"/>
    </source>
</evidence>
<dbReference type="Gene3D" id="3.40.50.10140">
    <property type="entry name" value="Toll/interleukin-1 receptor homology (TIR) domain"/>
    <property type="match status" value="1"/>
</dbReference>
<comment type="caution">
    <text evidence="2">The sequence shown here is derived from an EMBL/GenBank/DDBJ whole genome shotgun (WGS) entry which is preliminary data.</text>
</comment>
<keyword evidence="3" id="KW-1185">Reference proteome</keyword>
<evidence type="ECO:0000313" key="2">
    <source>
        <dbReference type="EMBL" id="EGK00062.1"/>
    </source>
</evidence>
<reference evidence="2 3" key="1">
    <citation type="submission" date="2011-04" db="EMBL/GenBank/DDBJ databases">
        <title>The Genome Sequence of Dysgonomonas gadei ATCC BAA-286.</title>
        <authorList>
            <consortium name="The Broad Institute Genome Sequencing Platform"/>
            <person name="Earl A."/>
            <person name="Ward D."/>
            <person name="Feldgarden M."/>
            <person name="Gevers D."/>
            <person name="Pudlo N."/>
            <person name="Martens E."/>
            <person name="Allen-Vercoe E."/>
            <person name="Young S.K."/>
            <person name="Zeng Q."/>
            <person name="Gargeya S."/>
            <person name="Fitzgerald M."/>
            <person name="Haas B."/>
            <person name="Abouelleil A."/>
            <person name="Alvarado L."/>
            <person name="Arachchi H.M."/>
            <person name="Berlin A."/>
            <person name="Brown A."/>
            <person name="Chapman S.B."/>
            <person name="Chen Z."/>
            <person name="Dunbar C."/>
            <person name="Freedman E."/>
            <person name="Gearin G."/>
            <person name="Gellesch M."/>
            <person name="Goldberg J."/>
            <person name="Griggs A."/>
            <person name="Gujja S."/>
            <person name="Heiman D."/>
            <person name="Howarth C."/>
            <person name="Larson L."/>
            <person name="Lui A."/>
            <person name="MacDonald P.J.P."/>
            <person name="Mehta T."/>
            <person name="Montmayeur A."/>
            <person name="Murphy C."/>
            <person name="Neiman D."/>
            <person name="Pearson M."/>
            <person name="Priest M."/>
            <person name="Roberts A."/>
            <person name="Saif S."/>
            <person name="Shea T."/>
            <person name="Shenoy N."/>
            <person name="Sisk P."/>
            <person name="Stolte C."/>
            <person name="Sykes S."/>
            <person name="Yandava C."/>
            <person name="Wortman J."/>
            <person name="Nusbaum C."/>
            <person name="Birren B."/>
        </authorList>
    </citation>
    <scope>NUCLEOTIDE SEQUENCE [LARGE SCALE GENOMIC DNA]</scope>
    <source>
        <strain evidence="2 3">ATCC BAA-286</strain>
    </source>
</reference>
<evidence type="ECO:0000259" key="1">
    <source>
        <dbReference type="Pfam" id="PF08937"/>
    </source>
</evidence>
<organism evidence="2 3">
    <name type="scientific">Dysgonomonas gadei ATCC BAA-286</name>
    <dbReference type="NCBI Taxonomy" id="742766"/>
    <lineage>
        <taxon>Bacteria</taxon>
        <taxon>Pseudomonadati</taxon>
        <taxon>Bacteroidota</taxon>
        <taxon>Bacteroidia</taxon>
        <taxon>Bacteroidales</taxon>
        <taxon>Dysgonomonadaceae</taxon>
        <taxon>Dysgonomonas</taxon>
    </lineage>
</organism>
<dbReference type="eggNOG" id="ENOG502ZBUE">
    <property type="taxonomic scope" value="Bacteria"/>
</dbReference>
<dbReference type="RefSeq" id="WP_006801119.1">
    <property type="nucleotide sequence ID" value="NZ_GL891989.1"/>
</dbReference>
<proteinExistence type="predicted"/>
<dbReference type="Pfam" id="PF08937">
    <property type="entry name" value="ThsB_TIR"/>
    <property type="match status" value="1"/>
</dbReference>
<dbReference type="STRING" id="742766.HMPREF9455_03586"/>
<dbReference type="HOGENOM" id="CLU_105336_0_0_10"/>
<dbReference type="InterPro" id="IPR015032">
    <property type="entry name" value="ThsB__TIR-like_domain"/>
</dbReference>
<dbReference type="Proteomes" id="UP000004913">
    <property type="component" value="Unassembled WGS sequence"/>
</dbReference>
<feature type="domain" description="Thoeris protein ThsB TIR-like" evidence="1">
    <location>
        <begin position="6"/>
        <end position="107"/>
    </location>
</feature>
<dbReference type="EMBL" id="ADLV01000043">
    <property type="protein sequence ID" value="EGK00062.1"/>
    <property type="molecule type" value="Genomic_DNA"/>
</dbReference>
<name>F5J2L9_9BACT</name>
<gene>
    <name evidence="2" type="ORF">HMPREF9455_03586</name>
</gene>
<dbReference type="SUPFAM" id="SSF52200">
    <property type="entry name" value="Toll/Interleukin receptor TIR domain"/>
    <property type="match status" value="1"/>
</dbReference>
<dbReference type="OrthoDB" id="9798540at2"/>
<sequence length="203" mass="23430">MARKTFISYKYSEARGLRDTIIKRLGEDAKYYQGETSASPDLTDASTERIKEHLKDMIYDTSVTIVVISPNLKESDWIDWEIEYSLKEVKRGDRCSKSNGVVGVIMKYNGGYDWLVSQNRNNDGCVSRQIDSSKLYGIINNNRYNLNTDNKYACSTCKTFNQLDGSYIALINEENFLSDVDYYIENAYQKSQCIDDYDIIKKK</sequence>
<accession>F5J2L9</accession>